<feature type="region of interest" description="Disordered" evidence="1">
    <location>
        <begin position="163"/>
        <end position="184"/>
    </location>
</feature>
<feature type="compositionally biased region" description="Basic and acidic residues" evidence="1">
    <location>
        <begin position="173"/>
        <end position="182"/>
    </location>
</feature>
<comment type="caution">
    <text evidence="3">The sequence shown here is derived from an EMBL/GenBank/DDBJ whole genome shotgun (WGS) entry which is preliminary data.</text>
</comment>
<evidence type="ECO:0000313" key="4">
    <source>
        <dbReference type="Proteomes" id="UP000295388"/>
    </source>
</evidence>
<feature type="transmembrane region" description="Helical" evidence="2">
    <location>
        <begin position="241"/>
        <end position="261"/>
    </location>
</feature>
<keyword evidence="2" id="KW-1133">Transmembrane helix</keyword>
<keyword evidence="2" id="KW-0812">Transmembrane</keyword>
<feature type="transmembrane region" description="Helical" evidence="2">
    <location>
        <begin position="14"/>
        <end position="33"/>
    </location>
</feature>
<name>A0A4R6KDW5_9ACTN</name>
<keyword evidence="4" id="KW-1185">Reference proteome</keyword>
<accession>A0A4R6KDW5</accession>
<evidence type="ECO:0000256" key="2">
    <source>
        <dbReference type="SAM" id="Phobius"/>
    </source>
</evidence>
<dbReference type="EMBL" id="SNWQ01000007">
    <property type="protein sequence ID" value="TDO48447.1"/>
    <property type="molecule type" value="Genomic_DNA"/>
</dbReference>
<dbReference type="AlphaFoldDB" id="A0A4R6KDW5"/>
<dbReference type="OrthoDB" id="156718at2"/>
<evidence type="ECO:0000256" key="1">
    <source>
        <dbReference type="SAM" id="MobiDB-lite"/>
    </source>
</evidence>
<sequence>MNVLLAPWRAIELVFLKLALVVLTVVEFFARLFRRRPARAPQYGPRRVTPRRVLRVFVGTLLIVVGLGALPVGAVGLWLDLTGRDSSGFIGTDLKRFSSTGHAIVTEPGALRLDGPAGVTNQLLGEIRVTGVSGTTAPLFIGIATSQNAANYLAPVEHTVIPRLDQNSPEPVSDERAGRAPAERPGPQWIWAAQASGPGLQAVHWRPRVGDWSVVVMNADGSRGVEADLAVSVSVPWLDDAAYGLLGGGTLALLIGTLLAARRPPRERRFIKYQRRLAKERRLHQETTPRGETTSR</sequence>
<proteinExistence type="predicted"/>
<dbReference type="Proteomes" id="UP000295388">
    <property type="component" value="Unassembled WGS sequence"/>
</dbReference>
<keyword evidence="2" id="KW-0472">Membrane</keyword>
<dbReference type="RefSeq" id="WP_133800877.1">
    <property type="nucleotide sequence ID" value="NZ_SNWQ01000007.1"/>
</dbReference>
<reference evidence="3 4" key="1">
    <citation type="submission" date="2019-03" db="EMBL/GenBank/DDBJ databases">
        <title>Genomic Encyclopedia of Type Strains, Phase III (KMG-III): the genomes of soil and plant-associated and newly described type strains.</title>
        <authorList>
            <person name="Whitman W."/>
        </authorList>
    </citation>
    <scope>NUCLEOTIDE SEQUENCE [LARGE SCALE GENOMIC DNA]</scope>
    <source>
        <strain evidence="3 4">VKM Ac-2527</strain>
    </source>
</reference>
<protein>
    <submittedName>
        <fullName evidence="3">Uncharacterized protein</fullName>
    </submittedName>
</protein>
<gene>
    <name evidence="3" type="ORF">EV643_10776</name>
</gene>
<evidence type="ECO:0000313" key="3">
    <source>
        <dbReference type="EMBL" id="TDO48447.1"/>
    </source>
</evidence>
<feature type="transmembrane region" description="Helical" evidence="2">
    <location>
        <begin position="53"/>
        <end position="79"/>
    </location>
</feature>
<organism evidence="3 4">
    <name type="scientific">Kribbella caucasensis</name>
    <dbReference type="NCBI Taxonomy" id="2512215"/>
    <lineage>
        <taxon>Bacteria</taxon>
        <taxon>Bacillati</taxon>
        <taxon>Actinomycetota</taxon>
        <taxon>Actinomycetes</taxon>
        <taxon>Propionibacteriales</taxon>
        <taxon>Kribbellaceae</taxon>
        <taxon>Kribbella</taxon>
    </lineage>
</organism>